<evidence type="ECO:0000313" key="12">
    <source>
        <dbReference type="EMBL" id="MFC6670324.1"/>
    </source>
</evidence>
<dbReference type="EMBL" id="JBHSWE010000001">
    <property type="protein sequence ID" value="MFC6670324.1"/>
    <property type="molecule type" value="Genomic_DNA"/>
</dbReference>
<proteinExistence type="inferred from homology"/>
<dbReference type="InterPro" id="IPR007507">
    <property type="entry name" value="Glycos_transf_N"/>
</dbReference>
<keyword evidence="9" id="KW-1003">Cell membrane</keyword>
<dbReference type="Pfam" id="PF00534">
    <property type="entry name" value="Glycos_transf_1"/>
    <property type="match status" value="1"/>
</dbReference>
<keyword evidence="5" id="KW-0997">Cell inner membrane</keyword>
<evidence type="ECO:0000256" key="8">
    <source>
        <dbReference type="ARBA" id="ARBA00049183"/>
    </source>
</evidence>
<dbReference type="Gene3D" id="3.40.50.11720">
    <property type="entry name" value="3-Deoxy-D-manno-octulosonic-acid transferase, N-terminal domain"/>
    <property type="match status" value="1"/>
</dbReference>
<evidence type="ECO:0000313" key="13">
    <source>
        <dbReference type="Proteomes" id="UP001596422"/>
    </source>
</evidence>
<dbReference type="EC" id="2.4.99.12" evidence="3 9"/>
<dbReference type="Proteomes" id="UP001596422">
    <property type="component" value="Unassembled WGS sequence"/>
</dbReference>
<dbReference type="InterPro" id="IPR038107">
    <property type="entry name" value="Glycos_transf_N_sf"/>
</dbReference>
<feature type="domain" description="3-deoxy-D-manno-octulosonic-acid transferase N-terminal" evidence="11">
    <location>
        <begin position="33"/>
        <end position="210"/>
    </location>
</feature>
<dbReference type="SUPFAM" id="SSF53756">
    <property type="entry name" value="UDP-Glycosyltransferase/glycogen phosphorylase"/>
    <property type="match status" value="1"/>
</dbReference>
<dbReference type="Gene3D" id="3.40.50.2000">
    <property type="entry name" value="Glycogen Phosphorylase B"/>
    <property type="match status" value="1"/>
</dbReference>
<evidence type="ECO:0000256" key="2">
    <source>
        <dbReference type="ARBA" id="ARBA00004713"/>
    </source>
</evidence>
<comment type="catalytic activity">
    <reaction evidence="8 9">
        <text>lipid IVA (E. coli) + CMP-3-deoxy-beta-D-manno-octulosonate = alpha-Kdo-(2-&gt;6)-lipid IVA (E. coli) + CMP + H(+)</text>
        <dbReference type="Rhea" id="RHEA:28066"/>
        <dbReference type="ChEBI" id="CHEBI:15378"/>
        <dbReference type="ChEBI" id="CHEBI:58603"/>
        <dbReference type="ChEBI" id="CHEBI:60364"/>
        <dbReference type="ChEBI" id="CHEBI:60377"/>
        <dbReference type="ChEBI" id="CHEBI:85987"/>
        <dbReference type="EC" id="2.4.99.12"/>
    </reaction>
</comment>
<dbReference type="RefSeq" id="WP_379908827.1">
    <property type="nucleotide sequence ID" value="NZ_JBHSWE010000001.1"/>
</dbReference>
<dbReference type="InterPro" id="IPR039901">
    <property type="entry name" value="Kdotransferase"/>
</dbReference>
<evidence type="ECO:0000256" key="5">
    <source>
        <dbReference type="ARBA" id="ARBA00022519"/>
    </source>
</evidence>
<keyword evidence="12" id="KW-0328">Glycosyltransferase</keyword>
<keyword evidence="6 9" id="KW-0808">Transferase</keyword>
<sequence>MARRLYTLFLYLALPLILVRLWWRGRRAPAYRERWRERLGYVAASERQPLWIHAVSVGETVAIAPLVELLLARRPDLPILLTTTTPTGAERVRTLFGDRVRHAYCPWDLPGALDRFLRRVRPLACITVETELWPNLVHHCHAAGVPVVLANARLSARSARGYRRFAGLTKPMLQQLTRVVAQHAADGERFLGLGLPQQRLGISGSIKFDIEVRPEWLEAGGRLRRGWGEARPVLVAGSTHEGEDALLLDALAALRKTHPDLLLVLVPRHPERFDSVYRLCTDAGCKVARHSRQEPVDAQVSVYLGDTMGELMGFYAAADIAFVGGSLVPRGGHNPLEPAALGKPVLMGREVFNFQAICDQLEAVGGLVRVANGAELERECRRLLDEPGYCRQLGSSAREFVERNRGALERLYQEVETMLDRRLE</sequence>
<feature type="domain" description="Glycosyl transferase family 1" evidence="10">
    <location>
        <begin position="246"/>
        <end position="399"/>
    </location>
</feature>
<protein>
    <recommendedName>
        <fullName evidence="4 9">3-deoxy-D-manno-octulosonic acid transferase</fullName>
        <shortName evidence="9">Kdo transferase</shortName>
        <ecNumber evidence="3 9">2.4.99.12</ecNumber>
    </recommendedName>
    <alternativeName>
        <fullName evidence="7 9">Lipid IV(A) 3-deoxy-D-manno-octulosonic acid transferase</fullName>
    </alternativeName>
</protein>
<name>A0ABW1ZYV2_9GAMM</name>
<organism evidence="12 13">
    <name type="scientific">Marinobacterium aestuariivivens</name>
    <dbReference type="NCBI Taxonomy" id="1698799"/>
    <lineage>
        <taxon>Bacteria</taxon>
        <taxon>Pseudomonadati</taxon>
        <taxon>Pseudomonadota</taxon>
        <taxon>Gammaproteobacteria</taxon>
        <taxon>Oceanospirillales</taxon>
        <taxon>Oceanospirillaceae</taxon>
        <taxon>Marinobacterium</taxon>
    </lineage>
</organism>
<evidence type="ECO:0000256" key="3">
    <source>
        <dbReference type="ARBA" id="ARBA00012621"/>
    </source>
</evidence>
<evidence type="ECO:0000259" key="10">
    <source>
        <dbReference type="Pfam" id="PF00534"/>
    </source>
</evidence>
<dbReference type="GO" id="GO:0043842">
    <property type="term" value="F:Kdo transferase activity"/>
    <property type="evidence" value="ECO:0007669"/>
    <property type="project" value="UniProtKB-EC"/>
</dbReference>
<comment type="subcellular location">
    <subcellularLocation>
        <location evidence="1">Cell envelope</location>
    </subcellularLocation>
    <subcellularLocation>
        <location evidence="9">Cell membrane</location>
    </subcellularLocation>
</comment>
<comment type="pathway">
    <text evidence="2 9">Bacterial outer membrane biogenesis; LPS core biosynthesis.</text>
</comment>
<comment type="similarity">
    <text evidence="9">Belongs to the glycosyltransferase group 1 family.</text>
</comment>
<keyword evidence="9" id="KW-0448">Lipopolysaccharide biosynthesis</keyword>
<dbReference type="InterPro" id="IPR001296">
    <property type="entry name" value="Glyco_trans_1"/>
</dbReference>
<evidence type="ECO:0000256" key="6">
    <source>
        <dbReference type="ARBA" id="ARBA00022679"/>
    </source>
</evidence>
<evidence type="ECO:0000256" key="9">
    <source>
        <dbReference type="RuleBase" id="RU365103"/>
    </source>
</evidence>
<evidence type="ECO:0000259" key="11">
    <source>
        <dbReference type="Pfam" id="PF04413"/>
    </source>
</evidence>
<dbReference type="NCBIfam" id="NF004388">
    <property type="entry name" value="PRK05749.1-4"/>
    <property type="match status" value="1"/>
</dbReference>
<dbReference type="PANTHER" id="PTHR42755">
    <property type="entry name" value="3-DEOXY-MANNO-OCTULOSONATE CYTIDYLYLTRANSFERASE"/>
    <property type="match status" value="1"/>
</dbReference>
<keyword evidence="13" id="KW-1185">Reference proteome</keyword>
<dbReference type="PANTHER" id="PTHR42755:SF1">
    <property type="entry name" value="3-DEOXY-D-MANNO-OCTULOSONIC ACID TRANSFERASE, MITOCHONDRIAL-RELATED"/>
    <property type="match status" value="1"/>
</dbReference>
<reference evidence="13" key="1">
    <citation type="journal article" date="2019" name="Int. J. Syst. Evol. Microbiol.">
        <title>The Global Catalogue of Microorganisms (GCM) 10K type strain sequencing project: providing services to taxonomists for standard genome sequencing and annotation.</title>
        <authorList>
            <consortium name="The Broad Institute Genomics Platform"/>
            <consortium name="The Broad Institute Genome Sequencing Center for Infectious Disease"/>
            <person name="Wu L."/>
            <person name="Ma J."/>
        </authorList>
    </citation>
    <scope>NUCLEOTIDE SEQUENCE [LARGE SCALE GENOMIC DNA]</scope>
    <source>
        <strain evidence="13">NBRC 111756</strain>
    </source>
</reference>
<comment type="caution">
    <text evidence="12">The sequence shown here is derived from an EMBL/GenBank/DDBJ whole genome shotgun (WGS) entry which is preliminary data.</text>
</comment>
<comment type="function">
    <text evidence="9">Involved in lipopolysaccharide (LPS) biosynthesis. Catalyzes the transfer of 3-deoxy-D-manno-octulosonate (Kdo) residue(s) from CMP-Kdo to lipid IV(A), the tetraacyldisaccharide-1,4'-bisphosphate precursor of lipid A.</text>
</comment>
<gene>
    <name evidence="12" type="primary">waaA</name>
    <name evidence="12" type="ORF">ACFQDL_09715</name>
</gene>
<evidence type="ECO:0000256" key="1">
    <source>
        <dbReference type="ARBA" id="ARBA00004196"/>
    </source>
</evidence>
<accession>A0ABW1ZYV2</accession>
<evidence type="ECO:0000256" key="4">
    <source>
        <dbReference type="ARBA" id="ARBA00019077"/>
    </source>
</evidence>
<evidence type="ECO:0000256" key="7">
    <source>
        <dbReference type="ARBA" id="ARBA00031445"/>
    </source>
</evidence>
<keyword evidence="5" id="KW-0472">Membrane</keyword>
<dbReference type="Pfam" id="PF04413">
    <property type="entry name" value="Glycos_transf_N"/>
    <property type="match status" value="1"/>
</dbReference>